<evidence type="ECO:0000256" key="1">
    <source>
        <dbReference type="ARBA" id="ARBA00004496"/>
    </source>
</evidence>
<keyword evidence="6" id="KW-1185">Reference proteome</keyword>
<gene>
    <name evidence="5" type="ORF">GDO81_007032</name>
</gene>
<keyword evidence="3" id="KW-0963">Cytoplasm</keyword>
<comment type="caution">
    <text evidence="5">The sequence shown here is derived from an EMBL/GenBank/DDBJ whole genome shotgun (WGS) entry which is preliminary data.</text>
</comment>
<dbReference type="PRINTS" id="PR00893">
    <property type="entry name" value="RABESCORT"/>
</dbReference>
<dbReference type="GO" id="GO:0005968">
    <property type="term" value="C:Rab-protein geranylgeranyltransferase complex"/>
    <property type="evidence" value="ECO:0007669"/>
    <property type="project" value="InterPro"/>
</dbReference>
<name>A0AAV7D0V3_ENGPU</name>
<reference evidence="5" key="1">
    <citation type="thesis" date="2020" institute="ProQuest LLC" country="789 East Eisenhower Parkway, Ann Arbor, MI, USA">
        <title>Comparative Genomics and Chromosome Evolution.</title>
        <authorList>
            <person name="Mudd A.B."/>
        </authorList>
    </citation>
    <scope>NUCLEOTIDE SEQUENCE</scope>
    <source>
        <strain evidence="5">237g6f4</strain>
        <tissue evidence="5">Blood</tissue>
    </source>
</reference>
<evidence type="ECO:0000256" key="3">
    <source>
        <dbReference type="ARBA" id="ARBA00022490"/>
    </source>
</evidence>
<keyword evidence="2" id="KW-0343">GTPase activation</keyword>
<dbReference type="GO" id="GO:0006886">
    <property type="term" value="P:intracellular protein transport"/>
    <property type="evidence" value="ECO:0007669"/>
    <property type="project" value="InterPro"/>
</dbReference>
<organism evidence="5 6">
    <name type="scientific">Engystomops pustulosus</name>
    <name type="common">Tungara frog</name>
    <name type="synonym">Physalaemus pustulosus</name>
    <dbReference type="NCBI Taxonomy" id="76066"/>
    <lineage>
        <taxon>Eukaryota</taxon>
        <taxon>Metazoa</taxon>
        <taxon>Chordata</taxon>
        <taxon>Craniata</taxon>
        <taxon>Vertebrata</taxon>
        <taxon>Euteleostomi</taxon>
        <taxon>Amphibia</taxon>
        <taxon>Batrachia</taxon>
        <taxon>Anura</taxon>
        <taxon>Neobatrachia</taxon>
        <taxon>Hyloidea</taxon>
        <taxon>Leptodactylidae</taxon>
        <taxon>Leiuperinae</taxon>
        <taxon>Engystomops</taxon>
    </lineage>
</organism>
<dbReference type="Proteomes" id="UP000824782">
    <property type="component" value="Unassembled WGS sequence"/>
</dbReference>
<feature type="region of interest" description="Disordered" evidence="4">
    <location>
        <begin position="64"/>
        <end position="93"/>
    </location>
</feature>
<evidence type="ECO:0000313" key="5">
    <source>
        <dbReference type="EMBL" id="KAG8591050.1"/>
    </source>
</evidence>
<dbReference type="AlphaFoldDB" id="A0AAV7D0V3"/>
<dbReference type="InterPro" id="IPR001738">
    <property type="entry name" value="Rab_escort"/>
</dbReference>
<sequence length="93" mass="9919">MRDSSGVERGSYVGLPCNVHVCSGPDSCFGYDPAVLQAEQIFRQMFPDEEFCPPAPNPEDIIYDGEAGPQESGPSVDLSVEAAAESAPDIPEE</sequence>
<evidence type="ECO:0000256" key="4">
    <source>
        <dbReference type="SAM" id="MobiDB-lite"/>
    </source>
</evidence>
<dbReference type="Gene3D" id="3.50.50.60">
    <property type="entry name" value="FAD/NAD(P)-binding domain"/>
    <property type="match status" value="1"/>
</dbReference>
<evidence type="ECO:0000313" key="6">
    <source>
        <dbReference type="Proteomes" id="UP000824782"/>
    </source>
</evidence>
<protein>
    <submittedName>
        <fullName evidence="5">Uncharacterized protein</fullName>
    </submittedName>
</protein>
<dbReference type="EMBL" id="WNYA01000002">
    <property type="protein sequence ID" value="KAG8591050.1"/>
    <property type="molecule type" value="Genomic_DNA"/>
</dbReference>
<dbReference type="InterPro" id="IPR036188">
    <property type="entry name" value="FAD/NAD-bd_sf"/>
</dbReference>
<evidence type="ECO:0000256" key="2">
    <source>
        <dbReference type="ARBA" id="ARBA00022468"/>
    </source>
</evidence>
<dbReference type="GO" id="GO:0005096">
    <property type="term" value="F:GTPase activator activity"/>
    <property type="evidence" value="ECO:0007669"/>
    <property type="project" value="UniProtKB-KW"/>
</dbReference>
<accession>A0AAV7D0V3</accession>
<comment type="subcellular location">
    <subcellularLocation>
        <location evidence="1">Cytoplasm</location>
    </subcellularLocation>
</comment>
<proteinExistence type="predicted"/>